<dbReference type="Pfam" id="PF08513">
    <property type="entry name" value="LisH"/>
    <property type="match status" value="1"/>
</dbReference>
<feature type="compositionally biased region" description="Low complexity" evidence="2">
    <location>
        <begin position="1"/>
        <end position="12"/>
    </location>
</feature>
<dbReference type="EMBL" id="MU004347">
    <property type="protein sequence ID" value="KAF2655562.1"/>
    <property type="molecule type" value="Genomic_DNA"/>
</dbReference>
<feature type="domain" description="CTLH" evidence="3">
    <location>
        <begin position="66"/>
        <end position="123"/>
    </location>
</feature>
<dbReference type="PANTHER" id="PTHR12864">
    <property type="entry name" value="RAN BINDING PROTEIN 9-RELATED"/>
    <property type="match status" value="1"/>
</dbReference>
<reference evidence="4" key="1">
    <citation type="journal article" date="2020" name="Stud. Mycol.">
        <title>101 Dothideomycetes genomes: a test case for predicting lifestyles and emergence of pathogens.</title>
        <authorList>
            <person name="Haridas S."/>
            <person name="Albert R."/>
            <person name="Binder M."/>
            <person name="Bloem J."/>
            <person name="Labutti K."/>
            <person name="Salamov A."/>
            <person name="Andreopoulos B."/>
            <person name="Baker S."/>
            <person name="Barry K."/>
            <person name="Bills G."/>
            <person name="Bluhm B."/>
            <person name="Cannon C."/>
            <person name="Castanera R."/>
            <person name="Culley D."/>
            <person name="Daum C."/>
            <person name="Ezra D."/>
            <person name="Gonzalez J."/>
            <person name="Henrissat B."/>
            <person name="Kuo A."/>
            <person name="Liang C."/>
            <person name="Lipzen A."/>
            <person name="Lutzoni F."/>
            <person name="Magnuson J."/>
            <person name="Mondo S."/>
            <person name="Nolan M."/>
            <person name="Ohm R."/>
            <person name="Pangilinan J."/>
            <person name="Park H.-J."/>
            <person name="Ramirez L."/>
            <person name="Alfaro M."/>
            <person name="Sun H."/>
            <person name="Tritt A."/>
            <person name="Yoshinaga Y."/>
            <person name="Zwiers L.-H."/>
            <person name="Turgeon B."/>
            <person name="Goodwin S."/>
            <person name="Spatafora J."/>
            <person name="Crous P."/>
            <person name="Grigoriev I."/>
        </authorList>
    </citation>
    <scope>NUCLEOTIDE SEQUENCE</scope>
    <source>
        <strain evidence="4">CBS 122681</strain>
    </source>
</reference>
<feature type="region of interest" description="Disordered" evidence="2">
    <location>
        <begin position="1"/>
        <end position="25"/>
    </location>
</feature>
<evidence type="ECO:0000256" key="2">
    <source>
        <dbReference type="SAM" id="MobiDB-lite"/>
    </source>
</evidence>
<dbReference type="InterPro" id="IPR050618">
    <property type="entry name" value="Ubq-SigPath_Reg"/>
</dbReference>
<organism evidence="4 5">
    <name type="scientific">Lophiostoma macrostomum CBS 122681</name>
    <dbReference type="NCBI Taxonomy" id="1314788"/>
    <lineage>
        <taxon>Eukaryota</taxon>
        <taxon>Fungi</taxon>
        <taxon>Dikarya</taxon>
        <taxon>Ascomycota</taxon>
        <taxon>Pezizomycotina</taxon>
        <taxon>Dothideomycetes</taxon>
        <taxon>Pleosporomycetidae</taxon>
        <taxon>Pleosporales</taxon>
        <taxon>Lophiostomataceae</taxon>
        <taxon>Lophiostoma</taxon>
    </lineage>
</organism>
<evidence type="ECO:0000313" key="4">
    <source>
        <dbReference type="EMBL" id="KAF2655562.1"/>
    </source>
</evidence>
<dbReference type="InterPro" id="IPR013144">
    <property type="entry name" value="CRA_dom"/>
</dbReference>
<dbReference type="Proteomes" id="UP000799324">
    <property type="component" value="Unassembled WGS sequence"/>
</dbReference>
<comment type="function">
    <text evidence="1">Involved in the proteasome-dependent degradation of fructose-1,6-bisphosphatase.</text>
</comment>
<name>A0A6A6T7B5_9PLEO</name>
<dbReference type="InterPro" id="IPR006594">
    <property type="entry name" value="LisH"/>
</dbReference>
<dbReference type="PROSITE" id="PS50896">
    <property type="entry name" value="LISH"/>
    <property type="match status" value="1"/>
</dbReference>
<evidence type="ECO:0000259" key="3">
    <source>
        <dbReference type="PROSITE" id="PS50897"/>
    </source>
</evidence>
<gene>
    <name evidence="4" type="ORF">K491DRAFT_692764</name>
</gene>
<protein>
    <recommendedName>
        <fullName evidence="3">CTLH domain-containing protein</fullName>
    </recommendedName>
</protein>
<keyword evidence="5" id="KW-1185">Reference proteome</keyword>
<dbReference type="OrthoDB" id="2415936at2759"/>
<accession>A0A6A6T7B5</accession>
<sequence length="255" mass="28107">MSSSTVSVSAATPTQHHFQRRVDETKPSKSDINFVIMDYLISEGYPKAAEKFAKEANIQLPREEEPIQARVEIRKAIHAGNIDTAINKINDLNPQILDTDSALHFALLRLQLIELIRVCTTNADADITPALNFASSQLAPRAATNPDFLKDLELTMSLLIFLPTEGALQPQFAELLQPSLRRDVASRVNEAILTNMGMRGEARLRSLVRLRVWAEDKARAAGKDIPPAMPLGLQDADESMNEGHGNSDALDIMVS</sequence>
<dbReference type="SMART" id="SM00668">
    <property type="entry name" value="CTLH"/>
    <property type="match status" value="1"/>
</dbReference>
<dbReference type="AlphaFoldDB" id="A0A6A6T7B5"/>
<dbReference type="InterPro" id="IPR006595">
    <property type="entry name" value="CTLH_C"/>
</dbReference>
<dbReference type="SMART" id="SM00757">
    <property type="entry name" value="CRA"/>
    <property type="match status" value="1"/>
</dbReference>
<dbReference type="PROSITE" id="PS50897">
    <property type="entry name" value="CTLH"/>
    <property type="match status" value="1"/>
</dbReference>
<dbReference type="SMART" id="SM00667">
    <property type="entry name" value="LisH"/>
    <property type="match status" value="1"/>
</dbReference>
<evidence type="ECO:0000313" key="5">
    <source>
        <dbReference type="Proteomes" id="UP000799324"/>
    </source>
</evidence>
<proteinExistence type="predicted"/>
<evidence type="ECO:0000256" key="1">
    <source>
        <dbReference type="ARBA" id="ARBA00002343"/>
    </source>
</evidence>
<dbReference type="InterPro" id="IPR024964">
    <property type="entry name" value="CTLH/CRA"/>
</dbReference>
<dbReference type="Pfam" id="PF10607">
    <property type="entry name" value="CTLH"/>
    <property type="match status" value="1"/>
</dbReference>